<organism evidence="12">
    <name type="scientific">Siphoviridae sp. ctgaY24</name>
    <dbReference type="NCBI Taxonomy" id="2827911"/>
    <lineage>
        <taxon>Viruses</taxon>
        <taxon>Duplodnaviria</taxon>
        <taxon>Heunggongvirae</taxon>
        <taxon>Uroviricota</taxon>
        <taxon>Caudoviricetes</taxon>
    </lineage>
</organism>
<dbReference type="InterPro" id="IPR041931">
    <property type="entry name" value="DNA_pol3_alpha_thumb_dom"/>
</dbReference>
<proteinExistence type="predicted"/>
<evidence type="ECO:0000256" key="6">
    <source>
        <dbReference type="ARBA" id="ARBA00022932"/>
    </source>
</evidence>
<dbReference type="InterPro" id="IPR010994">
    <property type="entry name" value="RuvA_2-like"/>
</dbReference>
<sequence>MVNNKLFLNPERVSMPDLDIDVSDRPTVINYLIDKYGENRVCQIINFSYITPVVAIKDVGKILGFKYNEMDKLSKKFSYNTFQECIDNNINYLSEHPEYSELLDIAGKLSGRVKTVSCHAGGVGIVDTDISDYMAMKLGSDGEHVIQVDKRLVEQIGIIKFDILGVQTLKMVQEIQNDLHLSEYDININNPKFENDRSPFELLSKALTNGVFQVESAGMKDLLLRLQATNMEDLSAVLALYRPDSMGVLEEFIKCKHDPSLVTYIHPDMKPILESTYGQCIYQEQIMEIVRVFGGRSYGGSDKYRKAIGKKMPELVKEESKKLYQEIIDNGYDENIAKAISEELAAKGGYCFNKSHSYSYAVLCFQTAYLKINYPVYFFKALFNLNKDKAGMVNKYIVDSKQFGVTVLPPHINKSQVDFSIYDNNVLFGFSAITGIGERIAQEIVTEREKNGKYKNLPDLLSRTTLTKTQIINLMKSGAIPTKDKKSCLLKYLKSLYKPLEYKELSKLPTYNKLIVDYDIDIEKYRIGNGKYDYDKDLLLTLVNQKKKEKFDLQQEDRLKQFLLTNNKYLENADFWEFEALQIFIHNNPFEEALPYLTTAFEAVENDNDCVIVGVISRVQKKKDRNKKPFAFVNIYSTFGIIEGVLWNSQLVQYEDLVKKGSQVAIKCRKTDEDKVTIQAMRPYTEWLSERKKRHGRKNL</sequence>
<feature type="domain" description="DNA polymerase III alpha subunit finger" evidence="11">
    <location>
        <begin position="169"/>
        <end position="331"/>
    </location>
</feature>
<dbReference type="Pfam" id="PF14579">
    <property type="entry name" value="HHH_6"/>
    <property type="match status" value="1"/>
</dbReference>
<evidence type="ECO:0000313" key="12">
    <source>
        <dbReference type="EMBL" id="DAF47957.1"/>
    </source>
</evidence>
<evidence type="ECO:0000256" key="4">
    <source>
        <dbReference type="ARBA" id="ARBA00022695"/>
    </source>
</evidence>
<dbReference type="GO" id="GO:0006260">
    <property type="term" value="P:DNA replication"/>
    <property type="evidence" value="ECO:0007669"/>
    <property type="project" value="UniProtKB-KW"/>
</dbReference>
<protein>
    <recommendedName>
        <fullName evidence="2">DNA-directed DNA polymerase</fullName>
        <ecNumber evidence="2">2.7.7.7</ecNumber>
    </recommendedName>
</protein>
<dbReference type="InterPro" id="IPR011708">
    <property type="entry name" value="DNA_pol3_alpha_NTPase_dom"/>
</dbReference>
<evidence type="ECO:0000256" key="3">
    <source>
        <dbReference type="ARBA" id="ARBA00022679"/>
    </source>
</evidence>
<evidence type="ECO:0000256" key="1">
    <source>
        <dbReference type="ARBA" id="ARBA00004496"/>
    </source>
</evidence>
<evidence type="ECO:0000256" key="2">
    <source>
        <dbReference type="ARBA" id="ARBA00012417"/>
    </source>
</evidence>
<dbReference type="SUPFAM" id="SSF47781">
    <property type="entry name" value="RuvA domain 2-like"/>
    <property type="match status" value="1"/>
</dbReference>
<dbReference type="Pfam" id="PF01336">
    <property type="entry name" value="tRNA_anti-codon"/>
    <property type="match status" value="1"/>
</dbReference>
<dbReference type="GO" id="GO:0008408">
    <property type="term" value="F:3'-5' exonuclease activity"/>
    <property type="evidence" value="ECO:0007669"/>
    <property type="project" value="InterPro"/>
</dbReference>
<keyword evidence="3" id="KW-0808">Transferase</keyword>
<feature type="domain" description="DNA polymerase helix-hairpin-helix motif" evidence="10">
    <location>
        <begin position="404"/>
        <end position="480"/>
    </location>
</feature>
<evidence type="ECO:0000256" key="7">
    <source>
        <dbReference type="ARBA" id="ARBA00049244"/>
    </source>
</evidence>
<dbReference type="NCBIfam" id="TIGR00594">
    <property type="entry name" value="polc"/>
    <property type="match status" value="1"/>
</dbReference>
<evidence type="ECO:0000259" key="9">
    <source>
        <dbReference type="Pfam" id="PF07733"/>
    </source>
</evidence>
<dbReference type="CDD" id="cd04485">
    <property type="entry name" value="DnaE_OBF"/>
    <property type="match status" value="1"/>
</dbReference>
<dbReference type="Gene3D" id="1.10.10.1600">
    <property type="entry name" value="Bacterial DNA polymerase III alpha subunit, thumb domain"/>
    <property type="match status" value="1"/>
</dbReference>
<feature type="domain" description="OB" evidence="8">
    <location>
        <begin position="611"/>
        <end position="669"/>
    </location>
</feature>
<dbReference type="InterPro" id="IPR004365">
    <property type="entry name" value="NA-bd_OB_tRNA"/>
</dbReference>
<evidence type="ECO:0000259" key="11">
    <source>
        <dbReference type="Pfam" id="PF17657"/>
    </source>
</evidence>
<dbReference type="PANTHER" id="PTHR32294:SF0">
    <property type="entry name" value="DNA POLYMERASE III SUBUNIT ALPHA"/>
    <property type="match status" value="1"/>
</dbReference>
<accession>A0A8S5SAC8</accession>
<dbReference type="GO" id="GO:0003887">
    <property type="term" value="F:DNA-directed DNA polymerase activity"/>
    <property type="evidence" value="ECO:0007669"/>
    <property type="project" value="UniProtKB-KW"/>
</dbReference>
<dbReference type="EC" id="2.7.7.7" evidence="2"/>
<keyword evidence="4" id="KW-0548">Nucleotidyltransferase</keyword>
<dbReference type="EMBL" id="BK032562">
    <property type="protein sequence ID" value="DAF47957.1"/>
    <property type="molecule type" value="Genomic_DNA"/>
</dbReference>
<dbReference type="PANTHER" id="PTHR32294">
    <property type="entry name" value="DNA POLYMERASE III SUBUNIT ALPHA"/>
    <property type="match status" value="1"/>
</dbReference>
<feature type="domain" description="Bacterial DNA polymerase III alpha subunit NTPase" evidence="9">
    <location>
        <begin position="7"/>
        <end position="165"/>
    </location>
</feature>
<comment type="subcellular location">
    <subcellularLocation>
        <location evidence="1">Cytoplasm</location>
    </subcellularLocation>
</comment>
<keyword evidence="6" id="KW-0239">DNA-directed DNA polymerase</keyword>
<dbReference type="InterPro" id="IPR029460">
    <property type="entry name" value="DNAPol_HHH"/>
</dbReference>
<dbReference type="InterPro" id="IPR004805">
    <property type="entry name" value="DnaE2/DnaE/PolC"/>
</dbReference>
<name>A0A8S5SAC8_9CAUD</name>
<dbReference type="GO" id="GO:0003676">
    <property type="term" value="F:nucleic acid binding"/>
    <property type="evidence" value="ECO:0007669"/>
    <property type="project" value="InterPro"/>
</dbReference>
<keyword evidence="5" id="KW-0235">DNA replication</keyword>
<dbReference type="Gene3D" id="1.10.150.870">
    <property type="match status" value="1"/>
</dbReference>
<dbReference type="Pfam" id="PF07733">
    <property type="entry name" value="DNA_pol3_alpha"/>
    <property type="match status" value="1"/>
</dbReference>
<dbReference type="Pfam" id="PF17657">
    <property type="entry name" value="DNA_pol3_finger"/>
    <property type="match status" value="1"/>
</dbReference>
<evidence type="ECO:0000259" key="8">
    <source>
        <dbReference type="Pfam" id="PF01336"/>
    </source>
</evidence>
<evidence type="ECO:0000259" key="10">
    <source>
        <dbReference type="Pfam" id="PF14579"/>
    </source>
</evidence>
<comment type="catalytic activity">
    <reaction evidence="7">
        <text>DNA(n) + a 2'-deoxyribonucleoside 5'-triphosphate = DNA(n+1) + diphosphate</text>
        <dbReference type="Rhea" id="RHEA:22508"/>
        <dbReference type="Rhea" id="RHEA-COMP:17339"/>
        <dbReference type="Rhea" id="RHEA-COMP:17340"/>
        <dbReference type="ChEBI" id="CHEBI:33019"/>
        <dbReference type="ChEBI" id="CHEBI:61560"/>
        <dbReference type="ChEBI" id="CHEBI:173112"/>
        <dbReference type="EC" id="2.7.7.7"/>
    </reaction>
</comment>
<reference evidence="12" key="1">
    <citation type="journal article" date="2021" name="Proc. Natl. Acad. Sci. U.S.A.">
        <title>A Catalog of Tens of Thousands of Viruses from Human Metagenomes Reveals Hidden Associations with Chronic Diseases.</title>
        <authorList>
            <person name="Tisza M.J."/>
            <person name="Buck C.B."/>
        </authorList>
    </citation>
    <scope>NUCLEOTIDE SEQUENCE</scope>
    <source>
        <strain evidence="12">CtgaY24</strain>
    </source>
</reference>
<evidence type="ECO:0000256" key="5">
    <source>
        <dbReference type="ARBA" id="ARBA00022705"/>
    </source>
</evidence>
<dbReference type="InterPro" id="IPR040982">
    <property type="entry name" value="DNA_pol3_finger"/>
</dbReference>